<evidence type="ECO:0000256" key="1">
    <source>
        <dbReference type="ARBA" id="ARBA00004141"/>
    </source>
</evidence>
<dbReference type="AlphaFoldDB" id="A7YXM8"/>
<dbReference type="PANTHER" id="PTHR12191">
    <property type="entry name" value="SOLUTE CARRIER FAMILY 39"/>
    <property type="match status" value="1"/>
</dbReference>
<feature type="transmembrane region" description="Helical" evidence="6">
    <location>
        <begin position="79"/>
        <end position="98"/>
    </location>
</feature>
<evidence type="ECO:0000256" key="6">
    <source>
        <dbReference type="SAM" id="Phobius"/>
    </source>
</evidence>
<feature type="transmembrane region" description="Helical" evidence="6">
    <location>
        <begin position="183"/>
        <end position="206"/>
    </location>
</feature>
<keyword evidence="4 6" id="KW-1133">Transmembrane helix</keyword>
<feature type="transmembrane region" description="Helical" evidence="6">
    <location>
        <begin position="212"/>
        <end position="233"/>
    </location>
</feature>
<feature type="transmembrane region" description="Helical" evidence="6">
    <location>
        <begin position="15"/>
        <end position="36"/>
    </location>
</feature>
<proteinExistence type="evidence at transcript level"/>
<evidence type="ECO:0000256" key="2">
    <source>
        <dbReference type="ARBA" id="ARBA00006939"/>
    </source>
</evidence>
<accession>A7YXM8</accession>
<evidence type="ECO:0000256" key="5">
    <source>
        <dbReference type="ARBA" id="ARBA00023136"/>
    </source>
</evidence>
<reference evidence="7" key="1">
    <citation type="journal article" date="2007" name="Proc. Natl. Acad. Sci. U.S.A.">
        <title>Spliced leader RNA trans-splicing in dinoflagellates.</title>
        <authorList>
            <person name="Zhang H."/>
            <person name="Hou Y."/>
            <person name="Miranda L."/>
            <person name="Campbell D.A."/>
            <person name="Sturm N.R."/>
            <person name="Gaasterland T."/>
            <person name="Lin S."/>
        </authorList>
    </citation>
    <scope>NUCLEOTIDE SEQUENCE</scope>
    <source>
        <strain evidence="7">Pch_cDNA12</strain>
    </source>
</reference>
<dbReference type="EMBL" id="EF134043">
    <property type="protein sequence ID" value="ABV22157.1"/>
    <property type="molecule type" value="mRNA"/>
</dbReference>
<dbReference type="PANTHER" id="PTHR12191:SF37">
    <property type="entry name" value="ZINC TRANSPORTER FOI"/>
    <property type="match status" value="1"/>
</dbReference>
<evidence type="ECO:0000256" key="4">
    <source>
        <dbReference type="ARBA" id="ARBA00022989"/>
    </source>
</evidence>
<keyword evidence="5 6" id="KW-0472">Membrane</keyword>
<dbReference type="GO" id="GO:0030003">
    <property type="term" value="P:intracellular monoatomic cation homeostasis"/>
    <property type="evidence" value="ECO:0007669"/>
    <property type="project" value="TreeGrafter"/>
</dbReference>
<evidence type="ECO:0000256" key="3">
    <source>
        <dbReference type="ARBA" id="ARBA00022692"/>
    </source>
</evidence>
<dbReference type="GO" id="GO:0005886">
    <property type="term" value="C:plasma membrane"/>
    <property type="evidence" value="ECO:0007669"/>
    <property type="project" value="TreeGrafter"/>
</dbReference>
<dbReference type="InterPro" id="IPR050799">
    <property type="entry name" value="ZIP_Transporter"/>
</dbReference>
<comment type="subcellular location">
    <subcellularLocation>
        <location evidence="1">Membrane</location>
        <topology evidence="1">Multi-pass membrane protein</topology>
    </subcellularLocation>
</comment>
<name>A7YXM8_PERCH</name>
<dbReference type="Pfam" id="PF02535">
    <property type="entry name" value="Zip"/>
    <property type="match status" value="1"/>
</dbReference>
<organism evidence="7">
    <name type="scientific">Perkinsus chesapeaki</name>
    <name type="common">Clam parasite</name>
    <name type="synonym">Perkinsus andrewsi</name>
    <dbReference type="NCBI Taxonomy" id="330153"/>
    <lineage>
        <taxon>Eukaryota</taxon>
        <taxon>Sar</taxon>
        <taxon>Alveolata</taxon>
        <taxon>Perkinsozoa</taxon>
        <taxon>Perkinsea</taxon>
        <taxon>Perkinsida</taxon>
        <taxon>Perkinsidae</taxon>
        <taxon>Perkinsus</taxon>
    </lineage>
</organism>
<comment type="similarity">
    <text evidence="2">Belongs to the ZIP transporter (TC 2.A.5) family.</text>
</comment>
<dbReference type="GO" id="GO:0005385">
    <property type="term" value="F:zinc ion transmembrane transporter activity"/>
    <property type="evidence" value="ECO:0007669"/>
    <property type="project" value="TreeGrafter"/>
</dbReference>
<dbReference type="GO" id="GO:0140410">
    <property type="term" value="F:monoatomic cation:bicarbonate symporter activity"/>
    <property type="evidence" value="ECO:0007669"/>
    <property type="project" value="TreeGrafter"/>
</dbReference>
<keyword evidence="3 6" id="KW-0812">Transmembrane</keyword>
<protein>
    <submittedName>
        <fullName evidence="7">Zinc transporter ZIP</fullName>
    </submittedName>
</protein>
<evidence type="ECO:0000313" key="7">
    <source>
        <dbReference type="EMBL" id="ABV22157.1"/>
    </source>
</evidence>
<feature type="transmembrane region" description="Helical" evidence="6">
    <location>
        <begin position="48"/>
        <end position="67"/>
    </location>
</feature>
<feature type="transmembrane region" description="Helical" evidence="6">
    <location>
        <begin position="254"/>
        <end position="278"/>
    </location>
</feature>
<dbReference type="GO" id="GO:0071578">
    <property type="term" value="P:zinc ion import across plasma membrane"/>
    <property type="evidence" value="ECO:0007669"/>
    <property type="project" value="TreeGrafter"/>
</dbReference>
<dbReference type="InterPro" id="IPR003689">
    <property type="entry name" value="ZIP"/>
</dbReference>
<sequence length="313" mass="33178">MLSNLVESPNFSEAVLSGAFMSVCSIVAAGTSVFLVNLMKGGQTAPRVLENFFLSFACAVMSCDSLGHLLPEVAHAGGASYLFFFLGVALTLGINTGVDALHRRYHQKHPGHHDGEIKNFGVANLLIELLHNFVDGLSLGMAYLGPNIASARAVTVAVAAHEIPQELSDGVVLLAAGLHPARLLWLNFLVSLTCPLGVVVAFMLQAALARKAYAATAALAAGSFITFAIFIMGEQVVNTTIQIMTDNTANNRGFIQILTSLGPVLVAAWLGVALVHSVHEAAEGQLMTDGDQFSVISTVEAFFRPTAYVHDRM</sequence>